<name>A0A2M6WDQ7_9BACT</name>
<keyword evidence="2" id="KW-0812">Transmembrane</keyword>
<organism evidence="3 4">
    <name type="scientific">Candidatus Kaiserbacteria bacterium CG10_big_fil_rev_8_21_14_0_10_49_17</name>
    <dbReference type="NCBI Taxonomy" id="1974609"/>
    <lineage>
        <taxon>Bacteria</taxon>
        <taxon>Candidatus Kaiseribacteriota</taxon>
    </lineage>
</organism>
<gene>
    <name evidence="3" type="ORF">COU17_03445</name>
</gene>
<accession>A0A2M6WDQ7</accession>
<feature type="transmembrane region" description="Helical" evidence="2">
    <location>
        <begin position="20"/>
        <end position="38"/>
    </location>
</feature>
<evidence type="ECO:0000313" key="4">
    <source>
        <dbReference type="Proteomes" id="UP000228809"/>
    </source>
</evidence>
<evidence type="ECO:0000313" key="3">
    <source>
        <dbReference type="EMBL" id="PIT90875.1"/>
    </source>
</evidence>
<keyword evidence="2" id="KW-0472">Membrane</keyword>
<dbReference type="EMBL" id="PFBJ01000019">
    <property type="protein sequence ID" value="PIT90875.1"/>
    <property type="molecule type" value="Genomic_DNA"/>
</dbReference>
<evidence type="ECO:0000256" key="1">
    <source>
        <dbReference type="SAM" id="MobiDB-lite"/>
    </source>
</evidence>
<dbReference type="AlphaFoldDB" id="A0A2M6WDQ7"/>
<feature type="compositionally biased region" description="Polar residues" evidence="1">
    <location>
        <begin position="89"/>
        <end position="98"/>
    </location>
</feature>
<keyword evidence="2" id="KW-1133">Transmembrane helix</keyword>
<feature type="compositionally biased region" description="Acidic residues" evidence="1">
    <location>
        <begin position="104"/>
        <end position="113"/>
    </location>
</feature>
<dbReference type="Proteomes" id="UP000228809">
    <property type="component" value="Unassembled WGS sequence"/>
</dbReference>
<sequence>MFFKILENVRARPAHQKQTIVFSVAGSITLAIFLFWLVDFRSSLETVTFPERETTESSAGFNAFVADLQEQFSTAGEDIQETFADTAIPQPQASTTAENGVIEAGEEPQDLVE</sequence>
<reference evidence="4" key="1">
    <citation type="submission" date="2017-09" db="EMBL/GenBank/DDBJ databases">
        <title>Depth-based differentiation of microbial function through sediment-hosted aquifers and enrichment of novel symbionts in the deep terrestrial subsurface.</title>
        <authorList>
            <person name="Probst A.J."/>
            <person name="Ladd B."/>
            <person name="Jarett J.K."/>
            <person name="Geller-Mcgrath D.E."/>
            <person name="Sieber C.M.K."/>
            <person name="Emerson J.B."/>
            <person name="Anantharaman K."/>
            <person name="Thomas B.C."/>
            <person name="Malmstrom R."/>
            <person name="Stieglmeier M."/>
            <person name="Klingl A."/>
            <person name="Woyke T."/>
            <person name="Ryan C.M."/>
            <person name="Banfield J.F."/>
        </authorList>
    </citation>
    <scope>NUCLEOTIDE SEQUENCE [LARGE SCALE GENOMIC DNA]</scope>
</reference>
<comment type="caution">
    <text evidence="3">The sequence shown here is derived from an EMBL/GenBank/DDBJ whole genome shotgun (WGS) entry which is preliminary data.</text>
</comment>
<evidence type="ECO:0000256" key="2">
    <source>
        <dbReference type="SAM" id="Phobius"/>
    </source>
</evidence>
<feature type="region of interest" description="Disordered" evidence="1">
    <location>
        <begin position="85"/>
        <end position="113"/>
    </location>
</feature>
<proteinExistence type="predicted"/>
<protein>
    <submittedName>
        <fullName evidence="3">Uncharacterized protein</fullName>
    </submittedName>
</protein>